<comment type="similarity">
    <text evidence="2 6">Belongs to the FKBP-type PPIase family.</text>
</comment>
<evidence type="ECO:0000256" key="7">
    <source>
        <dbReference type="SAM" id="SignalP"/>
    </source>
</evidence>
<dbReference type="EC" id="5.2.1.8" evidence="6"/>
<dbReference type="STRING" id="1736691.SAMN06295964_3277"/>
<keyword evidence="4 5" id="KW-0413">Isomerase</keyword>
<evidence type="ECO:0000313" key="10">
    <source>
        <dbReference type="Proteomes" id="UP000191040"/>
    </source>
</evidence>
<evidence type="ECO:0000256" key="3">
    <source>
        <dbReference type="ARBA" id="ARBA00023110"/>
    </source>
</evidence>
<evidence type="ECO:0000256" key="6">
    <source>
        <dbReference type="RuleBase" id="RU003915"/>
    </source>
</evidence>
<dbReference type="EMBL" id="LT796768">
    <property type="protein sequence ID" value="SKB10367.1"/>
    <property type="molecule type" value="Genomic_DNA"/>
</dbReference>
<keyword evidence="3 5" id="KW-0697">Rotamase</keyword>
<proteinExistence type="inferred from homology"/>
<dbReference type="InterPro" id="IPR046357">
    <property type="entry name" value="PPIase_dom_sf"/>
</dbReference>
<keyword evidence="10" id="KW-1185">Reference proteome</keyword>
<reference evidence="10" key="1">
    <citation type="submission" date="2017-02" db="EMBL/GenBank/DDBJ databases">
        <authorList>
            <person name="Varghese N."/>
            <person name="Submissions S."/>
        </authorList>
    </citation>
    <scope>NUCLEOTIDE SEQUENCE [LARGE SCALE GENOMIC DNA]</scope>
    <source>
        <strain evidence="10">9H-4</strain>
    </source>
</reference>
<dbReference type="Pfam" id="PF00254">
    <property type="entry name" value="FKBP_C"/>
    <property type="match status" value="2"/>
</dbReference>
<organism evidence="9 10">
    <name type="scientific">Aeromicrobium choanae</name>
    <dbReference type="NCBI Taxonomy" id="1736691"/>
    <lineage>
        <taxon>Bacteria</taxon>
        <taxon>Bacillati</taxon>
        <taxon>Actinomycetota</taxon>
        <taxon>Actinomycetes</taxon>
        <taxon>Propionibacteriales</taxon>
        <taxon>Nocardioidaceae</taxon>
        <taxon>Aeromicrobium</taxon>
    </lineage>
</organism>
<feature type="chain" id="PRO_5038894059" description="Peptidyl-prolyl cis-trans isomerase" evidence="7">
    <location>
        <begin position="19"/>
        <end position="302"/>
    </location>
</feature>
<dbReference type="InterPro" id="IPR001179">
    <property type="entry name" value="PPIase_FKBP_dom"/>
</dbReference>
<name>A0A1T4Z8G9_9ACTN</name>
<evidence type="ECO:0000313" key="9">
    <source>
        <dbReference type="EMBL" id="SKB10367.1"/>
    </source>
</evidence>
<sequence>MRRTALVTAMATASFVLAGCGGGTDLDGIEVSKGSTPKVTVEQDYTTEKTESRVVTEGGGDEVADGDTIKINYVAVNGRTGKEFDNSFENETPMTLTLNEKTALPGFYKGLVGQDIGSRVLVSVPAKDGVSLLQSADSLGLEKDDTMVFLFDLVSKVPTEASGKAMKAPASLPKLTYDKDKHPAKFAKTKKTPAKVAKSDSAVLIKGSGEKVAKGATLSVQYVGQQYPDGEVFDQSWATGPRQISIAEGSAIPCWSDQIPGHTLGSRVVVTCSSDDAYGKDAKKNGQPDGPLIFVVDLLDAS</sequence>
<accession>A0A1T4Z8G9</accession>
<dbReference type="Proteomes" id="UP000191040">
    <property type="component" value="Chromosome I"/>
</dbReference>
<gene>
    <name evidence="9" type="ORF">SAMN06295964_3277</name>
</gene>
<dbReference type="Gene3D" id="3.10.50.40">
    <property type="match status" value="2"/>
</dbReference>
<evidence type="ECO:0000256" key="5">
    <source>
        <dbReference type="PROSITE-ProRule" id="PRU00277"/>
    </source>
</evidence>
<dbReference type="PANTHER" id="PTHR43811:SF19">
    <property type="entry name" value="39 KDA FK506-BINDING NUCLEAR PROTEIN"/>
    <property type="match status" value="1"/>
</dbReference>
<dbReference type="PROSITE" id="PS51257">
    <property type="entry name" value="PROKAR_LIPOPROTEIN"/>
    <property type="match status" value="1"/>
</dbReference>
<comment type="catalytic activity">
    <reaction evidence="1 5 6">
        <text>[protein]-peptidylproline (omega=180) = [protein]-peptidylproline (omega=0)</text>
        <dbReference type="Rhea" id="RHEA:16237"/>
        <dbReference type="Rhea" id="RHEA-COMP:10747"/>
        <dbReference type="Rhea" id="RHEA-COMP:10748"/>
        <dbReference type="ChEBI" id="CHEBI:83833"/>
        <dbReference type="ChEBI" id="CHEBI:83834"/>
        <dbReference type="EC" id="5.2.1.8"/>
    </reaction>
</comment>
<dbReference type="PROSITE" id="PS50059">
    <property type="entry name" value="FKBP_PPIASE"/>
    <property type="match status" value="2"/>
</dbReference>
<evidence type="ECO:0000259" key="8">
    <source>
        <dbReference type="PROSITE" id="PS50059"/>
    </source>
</evidence>
<feature type="domain" description="PPIase FKBP-type" evidence="8">
    <location>
        <begin position="215"/>
        <end position="302"/>
    </location>
</feature>
<protein>
    <recommendedName>
        <fullName evidence="6">Peptidyl-prolyl cis-trans isomerase</fullName>
        <ecNumber evidence="6">5.2.1.8</ecNumber>
    </recommendedName>
</protein>
<dbReference type="AlphaFoldDB" id="A0A1T4Z8G9"/>
<evidence type="ECO:0000256" key="1">
    <source>
        <dbReference type="ARBA" id="ARBA00000971"/>
    </source>
</evidence>
<feature type="domain" description="PPIase FKBP-type" evidence="8">
    <location>
        <begin position="66"/>
        <end position="157"/>
    </location>
</feature>
<dbReference type="PANTHER" id="PTHR43811">
    <property type="entry name" value="FKBP-TYPE PEPTIDYL-PROLYL CIS-TRANS ISOMERASE FKPA"/>
    <property type="match status" value="1"/>
</dbReference>
<evidence type="ECO:0000256" key="4">
    <source>
        <dbReference type="ARBA" id="ARBA00023235"/>
    </source>
</evidence>
<keyword evidence="7" id="KW-0732">Signal</keyword>
<dbReference type="SUPFAM" id="SSF54534">
    <property type="entry name" value="FKBP-like"/>
    <property type="match status" value="2"/>
</dbReference>
<evidence type="ECO:0000256" key="2">
    <source>
        <dbReference type="ARBA" id="ARBA00006577"/>
    </source>
</evidence>
<dbReference type="GO" id="GO:0003755">
    <property type="term" value="F:peptidyl-prolyl cis-trans isomerase activity"/>
    <property type="evidence" value="ECO:0007669"/>
    <property type="project" value="UniProtKB-UniRule"/>
</dbReference>
<feature type="signal peptide" evidence="7">
    <location>
        <begin position="1"/>
        <end position="18"/>
    </location>
</feature>